<sequence length="111" mass="12699">MIKFGLLPTEAYANTAFVSMVLLIFLMFRYCLIADLNLQTYIGLKLNISVNMRYDMRLFIIVFAVMLSACASSGRELSKENPKDDPYVDSTLNSIKAGQNIQIERKMRRGY</sequence>
<evidence type="ECO:0000313" key="2">
    <source>
        <dbReference type="EMBL" id="OZS72137.1"/>
    </source>
</evidence>
<name>A0A264VMM7_PRORE</name>
<dbReference type="AlphaFoldDB" id="A0A264VMM7"/>
<keyword evidence="1" id="KW-1133">Transmembrane helix</keyword>
<organism evidence="2 3">
    <name type="scientific">Providencia rettgeri</name>
    <dbReference type="NCBI Taxonomy" id="587"/>
    <lineage>
        <taxon>Bacteria</taxon>
        <taxon>Pseudomonadati</taxon>
        <taxon>Pseudomonadota</taxon>
        <taxon>Gammaproteobacteria</taxon>
        <taxon>Enterobacterales</taxon>
        <taxon>Morganellaceae</taxon>
        <taxon>Providencia</taxon>
    </lineage>
</organism>
<proteinExistence type="predicted"/>
<evidence type="ECO:0000313" key="3">
    <source>
        <dbReference type="Proteomes" id="UP000216001"/>
    </source>
</evidence>
<feature type="transmembrane region" description="Helical" evidence="1">
    <location>
        <begin position="12"/>
        <end position="33"/>
    </location>
</feature>
<evidence type="ECO:0000256" key="1">
    <source>
        <dbReference type="SAM" id="Phobius"/>
    </source>
</evidence>
<accession>A0A264VMM7</accession>
<comment type="caution">
    <text evidence="2">The sequence shown here is derived from an EMBL/GenBank/DDBJ whole genome shotgun (WGS) entry which is preliminary data.</text>
</comment>
<keyword evidence="1" id="KW-0812">Transmembrane</keyword>
<gene>
    <name evidence="2" type="ORF">CHI95_23500</name>
</gene>
<reference evidence="2 3" key="1">
    <citation type="submission" date="2017-07" db="EMBL/GenBank/DDBJ databases">
        <title>blaIMP-27 on transferable plasmids in Proteus mirabilis and Providencia rettgeri.</title>
        <authorList>
            <person name="Potter R."/>
        </authorList>
    </citation>
    <scope>NUCLEOTIDE SEQUENCE [LARGE SCALE GENOMIC DNA]</scope>
    <source>
        <strain evidence="2 3">PR1</strain>
    </source>
</reference>
<dbReference type="Proteomes" id="UP000216001">
    <property type="component" value="Unassembled WGS sequence"/>
</dbReference>
<keyword evidence="1" id="KW-0472">Membrane</keyword>
<feature type="transmembrane region" description="Helical" evidence="1">
    <location>
        <begin position="54"/>
        <end position="74"/>
    </location>
</feature>
<protein>
    <submittedName>
        <fullName evidence="2">Uncharacterized protein</fullName>
    </submittedName>
</protein>
<dbReference type="EMBL" id="NOWC01000045">
    <property type="protein sequence ID" value="OZS72137.1"/>
    <property type="molecule type" value="Genomic_DNA"/>
</dbReference>